<dbReference type="OrthoDB" id="9772911at2"/>
<organism evidence="5 6">
    <name type="scientific">Aquisalimonas asiatica</name>
    <dbReference type="NCBI Taxonomy" id="406100"/>
    <lineage>
        <taxon>Bacteria</taxon>
        <taxon>Pseudomonadati</taxon>
        <taxon>Pseudomonadota</taxon>
        <taxon>Gammaproteobacteria</taxon>
        <taxon>Chromatiales</taxon>
        <taxon>Ectothiorhodospiraceae</taxon>
        <taxon>Aquisalimonas</taxon>
    </lineage>
</organism>
<feature type="signal peptide" evidence="2">
    <location>
        <begin position="1"/>
        <end position="21"/>
    </location>
</feature>
<evidence type="ECO:0000259" key="3">
    <source>
        <dbReference type="Pfam" id="PF01471"/>
    </source>
</evidence>
<dbReference type="InterPro" id="IPR036366">
    <property type="entry name" value="PGBDSf"/>
</dbReference>
<name>A0A1H8PRH5_9GAMM</name>
<feature type="region of interest" description="Disordered" evidence="1">
    <location>
        <begin position="346"/>
        <end position="382"/>
    </location>
</feature>
<dbReference type="FunFam" id="1.10.8.350:FF:000001">
    <property type="entry name" value="Lytic murein transglycosylase B"/>
    <property type="match status" value="1"/>
</dbReference>
<dbReference type="Pfam" id="PF01471">
    <property type="entry name" value="PG_binding_1"/>
    <property type="match status" value="1"/>
</dbReference>
<dbReference type="STRING" id="406100.SAMN04488052_101101"/>
<gene>
    <name evidence="5" type="ORF">SAMN04488052_101101</name>
</gene>
<proteinExistence type="predicted"/>
<dbReference type="GO" id="GO:0008933">
    <property type="term" value="F:peptidoglycan lytic transglycosylase activity"/>
    <property type="evidence" value="ECO:0007669"/>
    <property type="project" value="TreeGrafter"/>
</dbReference>
<accession>A0A1H8PRH5</accession>
<evidence type="ECO:0000259" key="4">
    <source>
        <dbReference type="Pfam" id="PF13406"/>
    </source>
</evidence>
<keyword evidence="6" id="KW-1185">Reference proteome</keyword>
<dbReference type="GO" id="GO:0009253">
    <property type="term" value="P:peptidoglycan catabolic process"/>
    <property type="evidence" value="ECO:0007669"/>
    <property type="project" value="TreeGrafter"/>
</dbReference>
<reference evidence="5" key="1">
    <citation type="submission" date="2016-10" db="EMBL/GenBank/DDBJ databases">
        <authorList>
            <person name="de Groot N.N."/>
        </authorList>
    </citation>
    <scope>NUCLEOTIDE SEQUENCE [LARGE SCALE GENOMIC DNA]</scope>
    <source>
        <strain evidence="5">CGMCC 1.6291</strain>
    </source>
</reference>
<dbReference type="Gene3D" id="1.10.8.350">
    <property type="entry name" value="Bacterial muramidase"/>
    <property type="match status" value="1"/>
</dbReference>
<evidence type="ECO:0000313" key="6">
    <source>
        <dbReference type="Proteomes" id="UP000199657"/>
    </source>
</evidence>
<dbReference type="InterPro" id="IPR011970">
    <property type="entry name" value="MltB_2"/>
</dbReference>
<dbReference type="InterPro" id="IPR002477">
    <property type="entry name" value="Peptidoglycan-bd-like"/>
</dbReference>
<dbReference type="InterPro" id="IPR031304">
    <property type="entry name" value="SLT_2"/>
</dbReference>
<evidence type="ECO:0000313" key="5">
    <source>
        <dbReference type="EMBL" id="SEO44317.1"/>
    </source>
</evidence>
<dbReference type="SUPFAM" id="SSF47090">
    <property type="entry name" value="PGBD-like"/>
    <property type="match status" value="1"/>
</dbReference>
<dbReference type="InterPro" id="IPR043426">
    <property type="entry name" value="MltB-like"/>
</dbReference>
<dbReference type="InterPro" id="IPR036365">
    <property type="entry name" value="PGBD-like_sf"/>
</dbReference>
<evidence type="ECO:0000256" key="2">
    <source>
        <dbReference type="SAM" id="SignalP"/>
    </source>
</evidence>
<dbReference type="Pfam" id="PF13406">
    <property type="entry name" value="SLT_2"/>
    <property type="match status" value="1"/>
</dbReference>
<dbReference type="NCBIfam" id="TIGR02283">
    <property type="entry name" value="MltB_2"/>
    <property type="match status" value="1"/>
</dbReference>
<feature type="chain" id="PRO_5011777779" evidence="2">
    <location>
        <begin position="22"/>
        <end position="398"/>
    </location>
</feature>
<feature type="domain" description="Transglycosylase SLT" evidence="4">
    <location>
        <begin position="23"/>
        <end position="314"/>
    </location>
</feature>
<dbReference type="PANTHER" id="PTHR30163">
    <property type="entry name" value="MEMBRANE-BOUND LYTIC MUREIN TRANSGLYCOSYLASE B"/>
    <property type="match status" value="1"/>
</dbReference>
<keyword evidence="2" id="KW-0732">Signal</keyword>
<feature type="domain" description="Peptidoglycan binding-like" evidence="3">
    <location>
        <begin position="334"/>
        <end position="388"/>
    </location>
</feature>
<dbReference type="EMBL" id="FOEG01000001">
    <property type="protein sequence ID" value="SEO44317.1"/>
    <property type="molecule type" value="Genomic_DNA"/>
</dbReference>
<dbReference type="CDD" id="cd13399">
    <property type="entry name" value="Slt35-like"/>
    <property type="match status" value="1"/>
</dbReference>
<dbReference type="Gene3D" id="1.10.101.10">
    <property type="entry name" value="PGBD-like superfamily/PGBD"/>
    <property type="match status" value="1"/>
</dbReference>
<protein>
    <submittedName>
        <fullName evidence="5">Membrane-bound lytic murein transglycosylase B</fullName>
    </submittedName>
</protein>
<dbReference type="SUPFAM" id="SSF53955">
    <property type="entry name" value="Lysozyme-like"/>
    <property type="match status" value="1"/>
</dbReference>
<dbReference type="Gene3D" id="1.10.530.10">
    <property type="match status" value="1"/>
</dbReference>
<dbReference type="PANTHER" id="PTHR30163:SF8">
    <property type="entry name" value="LYTIC MUREIN TRANSGLYCOSYLASE"/>
    <property type="match status" value="1"/>
</dbReference>
<dbReference type="AlphaFoldDB" id="A0A1H8PRH5"/>
<dbReference type="Proteomes" id="UP000199657">
    <property type="component" value="Unassembled WGS sequence"/>
</dbReference>
<sequence length="398" mass="44179">MTRARHVAPFLLLTASGLVHADFEACRDHLKQEAEAAGITSSEAMDAIAAVEQRERIIELDRSQPEFVQTFRQYLDARVTPAHVERGRELVDEHDTLLRRVQSDFGVPPAYIVAFWGLETHFGRHFGRVPVMDALATLACDQRRSEFFTAEFLDALRIVDDGNMAAGDMQGSWAGAMGHMQFMPSTFNAHAVDYDDSGRIDIWNSLDDAFGSAGSYLQAMGWQPGQRWGREVTLPDDFDYSEASLDTRRSVDDWADMGVRTATGDPLPSADMEGSIIVPSGANGPAFLVYDNFRVIMRWNRSISYAISVGYLADRVAGLGEIRADWDEEPLAIEEVEEIQRHLNDLGHDSGEPDGMPGPRTRAAIREFQTAAGHTADGHPDHDLLEALRRAVEDSNTQ</sequence>
<dbReference type="InterPro" id="IPR023346">
    <property type="entry name" value="Lysozyme-like_dom_sf"/>
</dbReference>
<dbReference type="RefSeq" id="WP_091638997.1">
    <property type="nucleotide sequence ID" value="NZ_FOEG01000001.1"/>
</dbReference>
<evidence type="ECO:0000256" key="1">
    <source>
        <dbReference type="SAM" id="MobiDB-lite"/>
    </source>
</evidence>